<reference evidence="1" key="1">
    <citation type="submission" date="2019-08" db="EMBL/GenBank/DDBJ databases">
        <authorList>
            <person name="Kucharzyk K."/>
            <person name="Murdoch R.W."/>
            <person name="Higgins S."/>
            <person name="Loffler F."/>
        </authorList>
    </citation>
    <scope>NUCLEOTIDE SEQUENCE</scope>
</reference>
<organism evidence="1">
    <name type="scientific">bioreactor metagenome</name>
    <dbReference type="NCBI Taxonomy" id="1076179"/>
    <lineage>
        <taxon>unclassified sequences</taxon>
        <taxon>metagenomes</taxon>
        <taxon>ecological metagenomes</taxon>
    </lineage>
</organism>
<proteinExistence type="predicted"/>
<accession>A0A645B6M5</accession>
<dbReference type="AlphaFoldDB" id="A0A645B6M5"/>
<name>A0A645B6M5_9ZZZZ</name>
<comment type="caution">
    <text evidence="1">The sequence shown here is derived from an EMBL/GenBank/DDBJ whole genome shotgun (WGS) entry which is preliminary data.</text>
</comment>
<evidence type="ECO:0000313" key="1">
    <source>
        <dbReference type="EMBL" id="MPM61109.1"/>
    </source>
</evidence>
<dbReference type="EMBL" id="VSSQ01018155">
    <property type="protein sequence ID" value="MPM61109.1"/>
    <property type="molecule type" value="Genomic_DNA"/>
</dbReference>
<gene>
    <name evidence="1" type="ORF">SDC9_107963</name>
</gene>
<sequence length="59" mass="6798">MPGRFVFTAHCGGKTDFTINHAYVDGALQSTNFKNVVLQPHIEHLLDTFNKYIKTKRYI</sequence>
<protein>
    <submittedName>
        <fullName evidence="1">Uncharacterized protein</fullName>
    </submittedName>
</protein>